<dbReference type="InterPro" id="IPR002347">
    <property type="entry name" value="SDR_fam"/>
</dbReference>
<reference evidence="3" key="1">
    <citation type="submission" date="2018-05" db="EMBL/GenBank/DDBJ databases">
        <authorList>
            <person name="Lanie J.A."/>
            <person name="Ng W.-L."/>
            <person name="Kazmierczak K.M."/>
            <person name="Andrzejewski T.M."/>
            <person name="Davidsen T.M."/>
            <person name="Wayne K.J."/>
            <person name="Tettelin H."/>
            <person name="Glass J.I."/>
            <person name="Rusch D."/>
            <person name="Podicherti R."/>
            <person name="Tsui H.-C.T."/>
            <person name="Winkler M.E."/>
        </authorList>
    </citation>
    <scope>NUCLEOTIDE SEQUENCE</scope>
</reference>
<dbReference type="GO" id="GO:0016616">
    <property type="term" value="F:oxidoreductase activity, acting on the CH-OH group of donors, NAD or NADP as acceptor"/>
    <property type="evidence" value="ECO:0007669"/>
    <property type="project" value="TreeGrafter"/>
</dbReference>
<evidence type="ECO:0000256" key="1">
    <source>
        <dbReference type="ARBA" id="ARBA00006484"/>
    </source>
</evidence>
<gene>
    <name evidence="3" type="ORF">METZ01_LOCUS447151</name>
</gene>
<name>A0A382ZFJ7_9ZZZZ</name>
<sequence length="144" mass="15534">MSLAFAEAGAELMLADINETGAQQTAREIETLGRRAVPVRCDVSEPDQIRALFEQPDDEFGRIDVLANVAGGASIETRPPEETPLEDVAAFMQSLMFGRFCCCQEVGRRMLSAGKGSIIKITSIAGLTALGRSHAPYSMAMRLI</sequence>
<dbReference type="Pfam" id="PF00106">
    <property type="entry name" value="adh_short"/>
    <property type="match status" value="1"/>
</dbReference>
<dbReference type="InterPro" id="IPR036291">
    <property type="entry name" value="NAD(P)-bd_dom_sf"/>
</dbReference>
<dbReference type="PANTHER" id="PTHR42760">
    <property type="entry name" value="SHORT-CHAIN DEHYDROGENASES/REDUCTASES FAMILY MEMBER"/>
    <property type="match status" value="1"/>
</dbReference>
<evidence type="ECO:0000313" key="3">
    <source>
        <dbReference type="EMBL" id="SVD94297.1"/>
    </source>
</evidence>
<dbReference type="PRINTS" id="PR00081">
    <property type="entry name" value="GDHRDH"/>
</dbReference>
<protein>
    <submittedName>
        <fullName evidence="3">Uncharacterized protein</fullName>
    </submittedName>
</protein>
<dbReference type="PANTHER" id="PTHR42760:SF115">
    <property type="entry name" value="3-OXOACYL-[ACYL-CARRIER-PROTEIN] REDUCTASE FABG"/>
    <property type="match status" value="1"/>
</dbReference>
<dbReference type="Gene3D" id="3.40.50.720">
    <property type="entry name" value="NAD(P)-binding Rossmann-like Domain"/>
    <property type="match status" value="1"/>
</dbReference>
<proteinExistence type="inferred from homology"/>
<feature type="non-terminal residue" evidence="3">
    <location>
        <position position="144"/>
    </location>
</feature>
<accession>A0A382ZFJ7</accession>
<dbReference type="AlphaFoldDB" id="A0A382ZFJ7"/>
<comment type="similarity">
    <text evidence="1">Belongs to the short-chain dehydrogenases/reductases (SDR) family.</text>
</comment>
<dbReference type="SUPFAM" id="SSF51735">
    <property type="entry name" value="NAD(P)-binding Rossmann-fold domains"/>
    <property type="match status" value="1"/>
</dbReference>
<dbReference type="EMBL" id="UINC01183507">
    <property type="protein sequence ID" value="SVD94297.1"/>
    <property type="molecule type" value="Genomic_DNA"/>
</dbReference>
<dbReference type="CDD" id="cd05233">
    <property type="entry name" value="SDR_c"/>
    <property type="match status" value="1"/>
</dbReference>
<evidence type="ECO:0000256" key="2">
    <source>
        <dbReference type="ARBA" id="ARBA00023002"/>
    </source>
</evidence>
<keyword evidence="2" id="KW-0560">Oxidoreductase</keyword>
<organism evidence="3">
    <name type="scientific">marine metagenome</name>
    <dbReference type="NCBI Taxonomy" id="408172"/>
    <lineage>
        <taxon>unclassified sequences</taxon>
        <taxon>metagenomes</taxon>
        <taxon>ecological metagenomes</taxon>
    </lineage>
</organism>